<keyword evidence="2" id="KW-1185">Reference proteome</keyword>
<protein>
    <submittedName>
        <fullName evidence="1">Calcium-binding protein</fullName>
    </submittedName>
</protein>
<name>A0A918IZR3_9RHOB</name>
<dbReference type="AlphaFoldDB" id="A0A918IZR3"/>
<dbReference type="EMBL" id="BMYQ01000011">
    <property type="protein sequence ID" value="GGW39823.1"/>
    <property type="molecule type" value="Genomic_DNA"/>
</dbReference>
<dbReference type="GO" id="GO:0005509">
    <property type="term" value="F:calcium ion binding"/>
    <property type="evidence" value="ECO:0007669"/>
    <property type="project" value="InterPro"/>
</dbReference>
<comment type="caution">
    <text evidence="1">The sequence shown here is derived from an EMBL/GenBank/DDBJ whole genome shotgun (WGS) entry which is preliminary data.</text>
</comment>
<dbReference type="InterPro" id="IPR018511">
    <property type="entry name" value="Hemolysin-typ_Ca-bd_CS"/>
</dbReference>
<dbReference type="Proteomes" id="UP000628984">
    <property type="component" value="Unassembled WGS sequence"/>
</dbReference>
<accession>A0A918IZR3</accession>
<dbReference type="SUPFAM" id="SSF51120">
    <property type="entry name" value="beta-Roll"/>
    <property type="match status" value="2"/>
</dbReference>
<organism evidence="1 2">
    <name type="scientific">Gemmobacter lanyuensis</name>
    <dbReference type="NCBI Taxonomy" id="1054497"/>
    <lineage>
        <taxon>Bacteria</taxon>
        <taxon>Pseudomonadati</taxon>
        <taxon>Pseudomonadota</taxon>
        <taxon>Alphaproteobacteria</taxon>
        <taxon>Rhodobacterales</taxon>
        <taxon>Paracoccaceae</taxon>
        <taxon>Gemmobacter</taxon>
    </lineage>
</organism>
<proteinExistence type="predicted"/>
<sequence length="536" mass="56892">MATVTLNEAFGFFQDWPGQLFRADADAAIITRTSTRFVYEFEGPAGEFAGFQVEMTGTGFSYDRGEPVGGTMNRVRVLDPSGNAILTYSNLGSHPISRDFDQFCTSIFGTVGDDGHGITANPYVAASLLTAGNDTVTGSEGEDGQGVIGFDLGDDVYFMRGGDDWITAGMGNDTIDGGDGFDTYALTESNYIMGGIAFRGAIVNLQTGMAQDPWGGTDTLSNIEAVQGSRFSDVLIGQNRDRSNLMGLRGRDTLDGGANTFTLSGDIDEDRRDEVRYDQDARDGGRRGIVVDLETNFDNNSITGTARDGFGNLDTLRDIERVTGTRFNDSFVGSQVRNVFAGGQGVDSYDGQAGFDSINFDRNTGDAGPGVGIVVNFTLTSGQIRNDGYGNIETARNIEGVWGTSMNDWVKGNARVEEFWLGEGRDTMTGGGGSDSFVWEAADELGDGDRITDFQTTGPSADRLAFDTPGITGMTTDLTLVNGTAATVTGVGTFVFNTANDTLFWDSDGAGGAAQVAIVVLVGVNSLTAANFEFWG</sequence>
<dbReference type="PROSITE" id="PS00330">
    <property type="entry name" value="HEMOLYSIN_CALCIUM"/>
    <property type="match status" value="1"/>
</dbReference>
<dbReference type="InterPro" id="IPR001343">
    <property type="entry name" value="Hemolysn_Ca-bd"/>
</dbReference>
<dbReference type="Pfam" id="PF00353">
    <property type="entry name" value="HemolysinCabind"/>
    <property type="match status" value="5"/>
</dbReference>
<reference evidence="1" key="2">
    <citation type="submission" date="2020-09" db="EMBL/GenBank/DDBJ databases">
        <authorList>
            <person name="Sun Q."/>
            <person name="Kim S."/>
        </authorList>
    </citation>
    <scope>NUCLEOTIDE SEQUENCE</scope>
    <source>
        <strain evidence="1">KCTC 23714</strain>
    </source>
</reference>
<dbReference type="InterPro" id="IPR011049">
    <property type="entry name" value="Serralysin-like_metalloprot_C"/>
</dbReference>
<dbReference type="Gene3D" id="2.150.10.10">
    <property type="entry name" value="Serralysin-like metalloprotease, C-terminal"/>
    <property type="match status" value="1"/>
</dbReference>
<reference evidence="1" key="1">
    <citation type="journal article" date="2014" name="Int. J. Syst. Evol. Microbiol.">
        <title>Complete genome sequence of Corynebacterium casei LMG S-19264T (=DSM 44701T), isolated from a smear-ripened cheese.</title>
        <authorList>
            <consortium name="US DOE Joint Genome Institute (JGI-PGF)"/>
            <person name="Walter F."/>
            <person name="Albersmeier A."/>
            <person name="Kalinowski J."/>
            <person name="Ruckert C."/>
        </authorList>
    </citation>
    <scope>NUCLEOTIDE SEQUENCE</scope>
    <source>
        <strain evidence="1">KCTC 23714</strain>
    </source>
</reference>
<evidence type="ECO:0000313" key="2">
    <source>
        <dbReference type="Proteomes" id="UP000628984"/>
    </source>
</evidence>
<gene>
    <name evidence="1" type="ORF">GCM10011452_30250</name>
</gene>
<evidence type="ECO:0000313" key="1">
    <source>
        <dbReference type="EMBL" id="GGW39823.1"/>
    </source>
</evidence>